<dbReference type="Proteomes" id="UP000707356">
    <property type="component" value="Unassembled WGS sequence"/>
</dbReference>
<accession>A0A951PE53</accession>
<organism evidence="9 10">
    <name type="scientific">Pegethrix bostrychoides GSE-TBD4-15B</name>
    <dbReference type="NCBI Taxonomy" id="2839662"/>
    <lineage>
        <taxon>Bacteria</taxon>
        <taxon>Bacillati</taxon>
        <taxon>Cyanobacteriota</taxon>
        <taxon>Cyanophyceae</taxon>
        <taxon>Oculatellales</taxon>
        <taxon>Oculatellaceae</taxon>
        <taxon>Pegethrix</taxon>
    </lineage>
</organism>
<reference evidence="9" key="1">
    <citation type="submission" date="2021-05" db="EMBL/GenBank/DDBJ databases">
        <authorList>
            <person name="Pietrasiak N."/>
            <person name="Ward R."/>
            <person name="Stajich J.E."/>
            <person name="Kurbessoian T."/>
        </authorList>
    </citation>
    <scope>NUCLEOTIDE SEQUENCE</scope>
    <source>
        <strain evidence="9">GSE-TBD4-15B</strain>
    </source>
</reference>
<dbReference type="InterPro" id="IPR003838">
    <property type="entry name" value="ABC3_permease_C"/>
</dbReference>
<dbReference type="PANTHER" id="PTHR30287:SF2">
    <property type="entry name" value="BLL1001 PROTEIN"/>
    <property type="match status" value="1"/>
</dbReference>
<feature type="transmembrane region" description="Helical" evidence="6">
    <location>
        <begin position="743"/>
        <end position="763"/>
    </location>
</feature>
<dbReference type="InterPro" id="IPR038766">
    <property type="entry name" value="Membrane_comp_ABC_pdt"/>
</dbReference>
<evidence type="ECO:0000259" key="7">
    <source>
        <dbReference type="Pfam" id="PF02687"/>
    </source>
</evidence>
<dbReference type="InterPro" id="IPR025857">
    <property type="entry name" value="MacB_PCD"/>
</dbReference>
<protein>
    <submittedName>
        <fullName evidence="9">FtsX-like permease family protein</fullName>
    </submittedName>
</protein>
<reference evidence="9" key="2">
    <citation type="journal article" date="2022" name="Microbiol. Resour. Announc.">
        <title>Metagenome Sequencing to Explore Phylogenomics of Terrestrial Cyanobacteria.</title>
        <authorList>
            <person name="Ward R.D."/>
            <person name="Stajich J.E."/>
            <person name="Johansen J.R."/>
            <person name="Huntemann M."/>
            <person name="Clum A."/>
            <person name="Foster B."/>
            <person name="Foster B."/>
            <person name="Roux S."/>
            <person name="Palaniappan K."/>
            <person name="Varghese N."/>
            <person name="Mukherjee S."/>
            <person name="Reddy T.B.K."/>
            <person name="Daum C."/>
            <person name="Copeland A."/>
            <person name="Chen I.A."/>
            <person name="Ivanova N.N."/>
            <person name="Kyrpides N.C."/>
            <person name="Shapiro N."/>
            <person name="Eloe-Fadrosh E.A."/>
            <person name="Pietrasiak N."/>
        </authorList>
    </citation>
    <scope>NUCLEOTIDE SEQUENCE</scope>
    <source>
        <strain evidence="9">GSE-TBD4-15B</strain>
    </source>
</reference>
<feature type="domain" description="ABC3 transporter permease C-terminal" evidence="7">
    <location>
        <begin position="746"/>
        <end position="863"/>
    </location>
</feature>
<comment type="subcellular location">
    <subcellularLocation>
        <location evidence="1">Cell membrane</location>
        <topology evidence="1">Multi-pass membrane protein</topology>
    </subcellularLocation>
</comment>
<keyword evidence="4 6" id="KW-1133">Transmembrane helix</keyword>
<evidence type="ECO:0000256" key="1">
    <source>
        <dbReference type="ARBA" id="ARBA00004651"/>
    </source>
</evidence>
<evidence type="ECO:0000256" key="4">
    <source>
        <dbReference type="ARBA" id="ARBA00022989"/>
    </source>
</evidence>
<evidence type="ECO:0000256" key="6">
    <source>
        <dbReference type="SAM" id="Phobius"/>
    </source>
</evidence>
<evidence type="ECO:0000313" key="9">
    <source>
        <dbReference type="EMBL" id="MBW4467961.1"/>
    </source>
</evidence>
<sequence>MTVAQPAPVSASPALSTVSVSNRPLWRLAWQRIRQRPLQYVLCVLGIALGVAMMVSIDLANGSAQRAFALSTDAVTGRTTHRIVAVAPTGVDESIYSEIRRKFSVPASPVVEGFVLAEVLDNQPYRLVGLDLFAESPFRSYFGEVASQGTGFVQLLTEPDTVVLSQEVTQQAGLELGDQIQLDIAGQQHPVRLVGTIAASDSTNRRALSSLMFADIATAQELLGQQGKLSQIDLISTDTQQLEAIRASLPTGLKLETAAAQKNAVQQMTAAFELNLTALSLLALVVGMFLIYNTVTFSVIQRRPIFGILRCLGVTQNQIFVLILGEAAIFSVIGSGLGVGLGIVLGRSIVGLITQTINDFYFVVTVQQVTLSNFTIVKGMVIGIASALFASALPALEAMNTPPTLILQRSTLEGRVLQLLPKLVLAWAALTGAGILLLRWPAAGLVAAFTGLFAVLLGAALLTPPLIALVLRGAAPLTSQLGILGRLAPRDILRSLSRTSVAVAALMVSVSVIVGVSVMVGSFRGTVVSWLNQTLQADIYVSPPTTTANRVIGKLDPAVVEATKTWPGIARAVTYNDAEVRVVDYDKQVKLISADGDVSQGKRPYAWIRPDLKPDPWEALNRGEGVIISEALLLRQNITETPETITLESPQGDQSFPVLAVFYDYSSDRGTIILDNDLYEPLWQDQGIASLGLFVAPGADTEAIVSQIRSQFKGRQDLSVQSNRTLREQSLIIFDRTFAITNALRLLAVIVAFIGVLSTLMSLQLERTRELGILRSTGMTPRQLAGLTLLETGLMGTMAGVFAMPLGYALAWILIYVINVRSFGWTLQMALQGKYFWQALLVAVLAALLAGIYPALRLGKMNISTAIRQE</sequence>
<keyword evidence="2" id="KW-1003">Cell membrane</keyword>
<dbReference type="Pfam" id="PF02687">
    <property type="entry name" value="FtsX"/>
    <property type="match status" value="2"/>
</dbReference>
<feature type="transmembrane region" description="Helical" evidence="6">
    <location>
        <begin position="784"/>
        <end position="815"/>
    </location>
</feature>
<proteinExistence type="predicted"/>
<dbReference type="AlphaFoldDB" id="A0A951PE53"/>
<evidence type="ECO:0000256" key="5">
    <source>
        <dbReference type="ARBA" id="ARBA00023136"/>
    </source>
</evidence>
<gene>
    <name evidence="9" type="ORF">KME07_21255</name>
</gene>
<name>A0A951PE53_9CYAN</name>
<dbReference type="Pfam" id="PF12704">
    <property type="entry name" value="MacB_PCD"/>
    <property type="match status" value="1"/>
</dbReference>
<dbReference type="EMBL" id="JAHHHV010000082">
    <property type="protein sequence ID" value="MBW4467961.1"/>
    <property type="molecule type" value="Genomic_DNA"/>
</dbReference>
<evidence type="ECO:0000256" key="3">
    <source>
        <dbReference type="ARBA" id="ARBA00022692"/>
    </source>
</evidence>
<feature type="transmembrane region" description="Helical" evidence="6">
    <location>
        <begin position="835"/>
        <end position="856"/>
    </location>
</feature>
<feature type="domain" description="MacB-like periplasmic core" evidence="8">
    <location>
        <begin position="41"/>
        <end position="249"/>
    </location>
</feature>
<dbReference type="GO" id="GO:0005886">
    <property type="term" value="C:plasma membrane"/>
    <property type="evidence" value="ECO:0007669"/>
    <property type="project" value="UniProtKB-SubCell"/>
</dbReference>
<feature type="transmembrane region" description="Helical" evidence="6">
    <location>
        <begin position="416"/>
        <end position="438"/>
    </location>
</feature>
<evidence type="ECO:0000313" key="10">
    <source>
        <dbReference type="Proteomes" id="UP000707356"/>
    </source>
</evidence>
<feature type="transmembrane region" description="Helical" evidence="6">
    <location>
        <begin position="445"/>
        <end position="463"/>
    </location>
</feature>
<comment type="caution">
    <text evidence="9">The sequence shown here is derived from an EMBL/GenBank/DDBJ whole genome shotgun (WGS) entry which is preliminary data.</text>
</comment>
<keyword evidence="3 6" id="KW-0812">Transmembrane</keyword>
<feature type="transmembrane region" description="Helical" evidence="6">
    <location>
        <begin position="37"/>
        <end position="57"/>
    </location>
</feature>
<evidence type="ECO:0000259" key="8">
    <source>
        <dbReference type="Pfam" id="PF12704"/>
    </source>
</evidence>
<feature type="transmembrane region" description="Helical" evidence="6">
    <location>
        <begin position="501"/>
        <end position="523"/>
    </location>
</feature>
<evidence type="ECO:0000256" key="2">
    <source>
        <dbReference type="ARBA" id="ARBA00022475"/>
    </source>
</evidence>
<feature type="transmembrane region" description="Helical" evidence="6">
    <location>
        <begin position="376"/>
        <end position="396"/>
    </location>
</feature>
<feature type="transmembrane region" description="Helical" evidence="6">
    <location>
        <begin position="276"/>
        <end position="299"/>
    </location>
</feature>
<keyword evidence="5 6" id="KW-0472">Membrane</keyword>
<dbReference type="PANTHER" id="PTHR30287">
    <property type="entry name" value="MEMBRANE COMPONENT OF PREDICTED ABC SUPERFAMILY METABOLITE UPTAKE TRANSPORTER"/>
    <property type="match status" value="1"/>
</dbReference>
<feature type="domain" description="ABC3 transporter permease C-terminal" evidence="7">
    <location>
        <begin position="279"/>
        <end position="403"/>
    </location>
</feature>